<dbReference type="GO" id="GO:0006529">
    <property type="term" value="P:asparagine biosynthetic process"/>
    <property type="evidence" value="ECO:0007669"/>
    <property type="project" value="UniProtKB-KW"/>
</dbReference>
<dbReference type="InterPro" id="IPR006426">
    <property type="entry name" value="Asn_synth_AEB"/>
</dbReference>
<evidence type="ECO:0000313" key="12">
    <source>
        <dbReference type="EMBL" id="QJR34126.1"/>
    </source>
</evidence>
<dbReference type="Proteomes" id="UP000500938">
    <property type="component" value="Chromosome"/>
</dbReference>
<dbReference type="PIRSF" id="PIRSF001589">
    <property type="entry name" value="Asn_synthetase_glu-h"/>
    <property type="match status" value="1"/>
</dbReference>
<dbReference type="NCBIfam" id="TIGR01536">
    <property type="entry name" value="asn_synth_AEB"/>
    <property type="match status" value="1"/>
</dbReference>
<dbReference type="InterPro" id="IPR033738">
    <property type="entry name" value="AsnB_N"/>
</dbReference>
<feature type="domain" description="Glutamine amidotransferase type-2" evidence="11">
    <location>
        <begin position="2"/>
        <end position="217"/>
    </location>
</feature>
<evidence type="ECO:0000313" key="13">
    <source>
        <dbReference type="Proteomes" id="UP000500938"/>
    </source>
</evidence>
<dbReference type="AlphaFoldDB" id="A0A6M4IL75"/>
<dbReference type="KEGG" id="ggr:HKW67_00650"/>
<evidence type="ECO:0000256" key="9">
    <source>
        <dbReference type="PIRSR" id="PIRSR001589-2"/>
    </source>
</evidence>
<feature type="binding site" evidence="9">
    <location>
        <begin position="374"/>
        <end position="375"/>
    </location>
    <ligand>
        <name>ATP</name>
        <dbReference type="ChEBI" id="CHEBI:30616"/>
    </ligand>
</feature>
<feature type="binding site" evidence="9">
    <location>
        <position position="301"/>
    </location>
    <ligand>
        <name>ATP</name>
        <dbReference type="ChEBI" id="CHEBI:30616"/>
    </ligand>
</feature>
<comment type="similarity">
    <text evidence="2">Belongs to the asparagine synthetase family.</text>
</comment>
<sequence>MCGIAGFWTGACDEDAARAALTRMTDALVHRGPDASGAWLDAPRGIALGHRRLSIVDLSPLGQQPMMSTSGRFWLVFNGEIYNYRALRETLHAQGATFRGHSDTEVLLALIERDGFEAALGQCVGMFAIALWDREAGQLALARDRFGEKPLYIGRCQGGLAFASELSALRTLPGVSSDIEPAALAAYLRHGYVPAPMSMLRDVVKLEPGTIATFSQPVYGSAQQTRYWTVRDTALAGLATPLAGSDADRVEHLDTLLRGAVADQMVADVPLGAFLSGGIDSSLIVALMQAQSARPVRTFTIGFRESAFDEAPHAEAVARHLGTEHTTMFVTAQDALDVIPRLPSIYNEPFADSSQIPTVLVSKLAREHVTVALSGDGGDELFGGYSRYPLAMRAWPRLTRLPLSMRRATRALVTSVGAGTWNRALGPMGLVARGVTGDRMHKLATLIDTRTFPDFYLHLVSAWRHPQELLPGVDEQDTAIRAPFNAGRGGLLADMMFRDQVSYMPDDILVKVDRAAMAASLETRAPLLDHRVAEFAWQLPVNCWQRDGQGKWIVRQVLDRYVPRALIDRPKQGFGVPIAEWLRGPLRDWADDLLSPEALRRDGIFRAEPVLQTWKEHRDGTRNWAPSLWHLLMFQAWRRG</sequence>
<gene>
    <name evidence="12" type="primary">asnB</name>
    <name evidence="12" type="ORF">HKW67_00650</name>
</gene>
<feature type="active site" description="For GATase activity" evidence="8">
    <location>
        <position position="2"/>
    </location>
</feature>
<feature type="binding site" evidence="9">
    <location>
        <position position="103"/>
    </location>
    <ligand>
        <name>L-glutamine</name>
        <dbReference type="ChEBI" id="CHEBI:58359"/>
    </ligand>
</feature>
<dbReference type="EMBL" id="CP053085">
    <property type="protein sequence ID" value="QJR34126.1"/>
    <property type="molecule type" value="Genomic_DNA"/>
</dbReference>
<dbReference type="InterPro" id="IPR017932">
    <property type="entry name" value="GATase_2_dom"/>
</dbReference>
<proteinExistence type="inferred from homology"/>
<keyword evidence="12" id="KW-0436">Ligase</keyword>
<dbReference type="EC" id="6.3.5.4" evidence="3"/>
<dbReference type="GO" id="GO:0005829">
    <property type="term" value="C:cytosol"/>
    <property type="evidence" value="ECO:0007669"/>
    <property type="project" value="TreeGrafter"/>
</dbReference>
<dbReference type="PANTHER" id="PTHR43284:SF1">
    <property type="entry name" value="ASPARAGINE SYNTHETASE"/>
    <property type="match status" value="1"/>
</dbReference>
<dbReference type="InterPro" id="IPR051786">
    <property type="entry name" value="ASN_synthetase/amidase"/>
</dbReference>
<evidence type="ECO:0000256" key="5">
    <source>
        <dbReference type="ARBA" id="ARBA00022840"/>
    </source>
</evidence>
<dbReference type="PANTHER" id="PTHR43284">
    <property type="entry name" value="ASPARAGINE SYNTHETASE (GLUTAMINE-HYDROLYZING)"/>
    <property type="match status" value="1"/>
</dbReference>
<dbReference type="InterPro" id="IPR029055">
    <property type="entry name" value="Ntn_hydrolases_N"/>
</dbReference>
<organism evidence="12 13">
    <name type="scientific">Gemmatimonas groenlandica</name>
    <dbReference type="NCBI Taxonomy" id="2732249"/>
    <lineage>
        <taxon>Bacteria</taxon>
        <taxon>Pseudomonadati</taxon>
        <taxon>Gemmatimonadota</taxon>
        <taxon>Gemmatimonadia</taxon>
        <taxon>Gemmatimonadales</taxon>
        <taxon>Gemmatimonadaceae</taxon>
        <taxon>Gemmatimonas</taxon>
    </lineage>
</organism>
<dbReference type="Gene3D" id="3.60.20.10">
    <property type="entry name" value="Glutamine Phosphoribosylpyrophosphate, subunit 1, domain 1"/>
    <property type="match status" value="1"/>
</dbReference>
<feature type="site" description="Important for beta-aspartyl-AMP intermediate formation" evidence="10">
    <location>
        <position position="376"/>
    </location>
</feature>
<dbReference type="GO" id="GO:0004066">
    <property type="term" value="F:asparagine synthase (glutamine-hydrolyzing) activity"/>
    <property type="evidence" value="ECO:0007669"/>
    <property type="project" value="UniProtKB-EC"/>
</dbReference>
<dbReference type="Pfam" id="PF13522">
    <property type="entry name" value="GATase_6"/>
    <property type="match status" value="1"/>
</dbReference>
<keyword evidence="8" id="KW-0028">Amino-acid biosynthesis</keyword>
<dbReference type="InterPro" id="IPR014729">
    <property type="entry name" value="Rossmann-like_a/b/a_fold"/>
</dbReference>
<dbReference type="SUPFAM" id="SSF52402">
    <property type="entry name" value="Adenine nucleotide alpha hydrolases-like"/>
    <property type="match status" value="1"/>
</dbReference>
<reference evidence="12 13" key="1">
    <citation type="submission" date="2020-05" db="EMBL/GenBank/DDBJ databases">
        <title>Complete genome sequence of Gemmatimonas greenlandica TET16.</title>
        <authorList>
            <person name="Zeng Y."/>
        </authorList>
    </citation>
    <scope>NUCLEOTIDE SEQUENCE [LARGE SCALE GENOMIC DNA]</scope>
    <source>
        <strain evidence="12 13">TET16</strain>
    </source>
</reference>
<evidence type="ECO:0000256" key="4">
    <source>
        <dbReference type="ARBA" id="ARBA00022741"/>
    </source>
</evidence>
<evidence type="ECO:0000256" key="10">
    <source>
        <dbReference type="PIRSR" id="PIRSR001589-3"/>
    </source>
</evidence>
<evidence type="ECO:0000256" key="3">
    <source>
        <dbReference type="ARBA" id="ARBA00012737"/>
    </source>
</evidence>
<dbReference type="GO" id="GO:0005524">
    <property type="term" value="F:ATP binding"/>
    <property type="evidence" value="ECO:0007669"/>
    <property type="project" value="UniProtKB-KW"/>
</dbReference>
<dbReference type="Pfam" id="PF00733">
    <property type="entry name" value="Asn_synthase"/>
    <property type="match status" value="1"/>
</dbReference>
<name>A0A6M4IL75_9BACT</name>
<keyword evidence="8" id="KW-0061">Asparagine biosynthesis</keyword>
<dbReference type="InterPro" id="IPR001962">
    <property type="entry name" value="Asn_synthase"/>
</dbReference>
<accession>A0A6M4IL75</accession>
<evidence type="ECO:0000256" key="2">
    <source>
        <dbReference type="ARBA" id="ARBA00005752"/>
    </source>
</evidence>
<comment type="pathway">
    <text evidence="1">Amino-acid biosynthesis; L-asparagine biosynthesis; L-asparagine from L-aspartate (L-Gln route): step 1/1.</text>
</comment>
<evidence type="ECO:0000259" key="11">
    <source>
        <dbReference type="PROSITE" id="PS51278"/>
    </source>
</evidence>
<keyword evidence="6 8" id="KW-0315">Glutamine amidotransferase</keyword>
<evidence type="ECO:0000256" key="6">
    <source>
        <dbReference type="ARBA" id="ARBA00022962"/>
    </source>
</evidence>
<keyword evidence="13" id="KW-1185">Reference proteome</keyword>
<dbReference type="CDD" id="cd00712">
    <property type="entry name" value="AsnB"/>
    <property type="match status" value="1"/>
</dbReference>
<dbReference type="SUPFAM" id="SSF56235">
    <property type="entry name" value="N-terminal nucleophile aminohydrolases (Ntn hydrolases)"/>
    <property type="match status" value="1"/>
</dbReference>
<keyword evidence="4 9" id="KW-0547">Nucleotide-binding</keyword>
<comment type="catalytic activity">
    <reaction evidence="7">
        <text>L-aspartate + L-glutamine + ATP + H2O = L-asparagine + L-glutamate + AMP + diphosphate + H(+)</text>
        <dbReference type="Rhea" id="RHEA:12228"/>
        <dbReference type="ChEBI" id="CHEBI:15377"/>
        <dbReference type="ChEBI" id="CHEBI:15378"/>
        <dbReference type="ChEBI" id="CHEBI:29985"/>
        <dbReference type="ChEBI" id="CHEBI:29991"/>
        <dbReference type="ChEBI" id="CHEBI:30616"/>
        <dbReference type="ChEBI" id="CHEBI:33019"/>
        <dbReference type="ChEBI" id="CHEBI:58048"/>
        <dbReference type="ChEBI" id="CHEBI:58359"/>
        <dbReference type="ChEBI" id="CHEBI:456215"/>
        <dbReference type="EC" id="6.3.5.4"/>
    </reaction>
</comment>
<dbReference type="CDD" id="cd01991">
    <property type="entry name" value="Asn_synthase_B_C"/>
    <property type="match status" value="1"/>
</dbReference>
<dbReference type="PROSITE" id="PS51278">
    <property type="entry name" value="GATASE_TYPE_2"/>
    <property type="match status" value="1"/>
</dbReference>
<protein>
    <recommendedName>
        <fullName evidence="3">asparagine synthase (glutamine-hydrolyzing)</fullName>
        <ecNumber evidence="3">6.3.5.4</ecNumber>
    </recommendedName>
</protein>
<evidence type="ECO:0000256" key="1">
    <source>
        <dbReference type="ARBA" id="ARBA00005187"/>
    </source>
</evidence>
<evidence type="ECO:0000256" key="8">
    <source>
        <dbReference type="PIRSR" id="PIRSR001589-1"/>
    </source>
</evidence>
<keyword evidence="5 9" id="KW-0067">ATP-binding</keyword>
<evidence type="ECO:0000256" key="7">
    <source>
        <dbReference type="ARBA" id="ARBA00048741"/>
    </source>
</evidence>
<dbReference type="Gene3D" id="3.40.50.620">
    <property type="entry name" value="HUPs"/>
    <property type="match status" value="1"/>
</dbReference>
<dbReference type="RefSeq" id="WP_171223552.1">
    <property type="nucleotide sequence ID" value="NZ_CP053085.1"/>
</dbReference>